<dbReference type="SMART" id="SM00530">
    <property type="entry name" value="HTH_XRE"/>
    <property type="match status" value="1"/>
</dbReference>
<dbReference type="Proteomes" id="UP000295075">
    <property type="component" value="Unassembled WGS sequence"/>
</dbReference>
<name>A0A4R4P408_9ACTN</name>
<feature type="repeat" description="TPR" evidence="1">
    <location>
        <begin position="706"/>
        <end position="739"/>
    </location>
</feature>
<dbReference type="EMBL" id="SMKA01000364">
    <property type="protein sequence ID" value="TDC14742.1"/>
    <property type="molecule type" value="Genomic_DNA"/>
</dbReference>
<evidence type="ECO:0000313" key="5">
    <source>
        <dbReference type="Proteomes" id="UP000295075"/>
    </source>
</evidence>
<dbReference type="Gene3D" id="1.25.40.10">
    <property type="entry name" value="Tetratricopeptide repeat domain"/>
    <property type="match status" value="1"/>
</dbReference>
<dbReference type="PANTHER" id="PTHR47691:SF3">
    <property type="entry name" value="HTH-TYPE TRANSCRIPTIONAL REGULATOR RV0890C-RELATED"/>
    <property type="match status" value="1"/>
</dbReference>
<evidence type="ECO:0000256" key="2">
    <source>
        <dbReference type="SAM" id="MobiDB-lite"/>
    </source>
</evidence>
<accession>A0A4R4P408</accession>
<dbReference type="SUPFAM" id="SSF47413">
    <property type="entry name" value="lambda repressor-like DNA-binding domains"/>
    <property type="match status" value="1"/>
</dbReference>
<protein>
    <submittedName>
        <fullName evidence="4">XRE family transcriptional regulator</fullName>
    </submittedName>
</protein>
<dbReference type="InterPro" id="IPR019734">
    <property type="entry name" value="TPR_rpt"/>
</dbReference>
<dbReference type="InterPro" id="IPR011990">
    <property type="entry name" value="TPR-like_helical_dom_sf"/>
</dbReference>
<dbReference type="Gene3D" id="3.40.50.300">
    <property type="entry name" value="P-loop containing nucleotide triphosphate hydrolases"/>
    <property type="match status" value="1"/>
</dbReference>
<sequence length="889" mass="96584">MRSSNARWAILLHEIVRERKASQPTPDQLLSDPGVDNSSEPSVETPIVSPGPPALAVTQEWADCRREVGQLTGESLSDLLRKYRGRAGLTQAALAAKAGLSDQAISVLERGTRRRPRIDTIRALIKVLRLDKAEAAEFLAVARGKSQTAEAEEPDVSGSDALPMPWQLPPAVSDFTGRTAQIEAILDVLRVQDGVPSTTVGLVAVTGMGGIGKTTLAVQAAHKLVDSYPDGHLYLNLRGYGPGKPVSTTDALRQLLRSLGTEPQLIPDEVEEAAGLLRSQLAGRRVLLFLDNAADAAHVMPLLPGNPGSAAIITSRGSLTPLPGARQVRLDALSQSESVELLSGVIGQSRIAAEPAAADALASFTGRLPLAVRLIGGRLAARPSWPIQHLVELLEDEDRRLDTLGSDETGVRANIASSVDFLQNSDRALDREAARALPLLSIPDGPDLLTVVAAQLLDLPVRRANAILERLADLNLMESVAPERYRFHDLIRAYGRELADETLTVSDDHAGLERLLRFYIGCAWQCHLLTHPTSPRMALASVPPVRISALADRTSALAWFDAEQRNLMDRFMQAASSALAGSPMLPEVALAMFGYHESRRRWMEMEEMARGAVELATKLDLPLTAAWLQHDRAIPTVENGRLESAAPILSKALTMFQDADDLTGQSRCCSSLTYVLSGLDRVEEALELGKQSLELSQKVGDVILEGVAHTALGVLYNRVGDYEQADSNFDRGIQLAQQIGSSRSEQKRNANAAFSHLLAGRWADAERYNLEAQRISDELADDVCRTESMQTRALLFAAQGKYAIAIESAEAGIHFARRSADNIREGRLYLELARIQAAADDRTAAILNATQAVSKLTRVSPIHEKYARDLVDQLRRGDPYTYAFTHHAI</sequence>
<feature type="domain" description="HTH cro/C1-type" evidence="3">
    <location>
        <begin position="80"/>
        <end position="135"/>
    </location>
</feature>
<dbReference type="SUPFAM" id="SSF52540">
    <property type="entry name" value="P-loop containing nucleoside triphosphate hydrolases"/>
    <property type="match status" value="1"/>
</dbReference>
<evidence type="ECO:0000256" key="1">
    <source>
        <dbReference type="PROSITE-ProRule" id="PRU00339"/>
    </source>
</evidence>
<comment type="caution">
    <text evidence="4">The sequence shown here is derived from an EMBL/GenBank/DDBJ whole genome shotgun (WGS) entry which is preliminary data.</text>
</comment>
<dbReference type="Pfam" id="PF13560">
    <property type="entry name" value="HTH_31"/>
    <property type="match status" value="1"/>
</dbReference>
<dbReference type="Gene3D" id="1.10.260.40">
    <property type="entry name" value="lambda repressor-like DNA-binding domains"/>
    <property type="match status" value="1"/>
</dbReference>
<keyword evidence="5" id="KW-1185">Reference proteome</keyword>
<feature type="region of interest" description="Disordered" evidence="2">
    <location>
        <begin position="21"/>
        <end position="51"/>
    </location>
</feature>
<proteinExistence type="predicted"/>
<keyword evidence="1" id="KW-0802">TPR repeat</keyword>
<dbReference type="SUPFAM" id="SSF48452">
    <property type="entry name" value="TPR-like"/>
    <property type="match status" value="2"/>
</dbReference>
<dbReference type="PROSITE" id="PS50005">
    <property type="entry name" value="TPR"/>
    <property type="match status" value="1"/>
</dbReference>
<dbReference type="PANTHER" id="PTHR47691">
    <property type="entry name" value="REGULATOR-RELATED"/>
    <property type="match status" value="1"/>
</dbReference>
<evidence type="ECO:0000313" key="4">
    <source>
        <dbReference type="EMBL" id="TDC14742.1"/>
    </source>
</evidence>
<dbReference type="Pfam" id="PF00931">
    <property type="entry name" value="NB-ARC"/>
    <property type="match status" value="1"/>
</dbReference>
<dbReference type="GO" id="GO:0003677">
    <property type="term" value="F:DNA binding"/>
    <property type="evidence" value="ECO:0007669"/>
    <property type="project" value="InterPro"/>
</dbReference>
<reference evidence="4 5" key="1">
    <citation type="submission" date="2019-03" db="EMBL/GenBank/DDBJ databases">
        <title>Draft genome sequences of novel Actinobacteria.</title>
        <authorList>
            <person name="Sahin N."/>
            <person name="Ay H."/>
            <person name="Saygin H."/>
        </authorList>
    </citation>
    <scope>NUCLEOTIDE SEQUENCE [LARGE SCALE GENOMIC DNA]</scope>
    <source>
        <strain evidence="4 5">JCM 30547</strain>
    </source>
</reference>
<dbReference type="GO" id="GO:0043531">
    <property type="term" value="F:ADP binding"/>
    <property type="evidence" value="ECO:0007669"/>
    <property type="project" value="InterPro"/>
</dbReference>
<dbReference type="InterPro" id="IPR002182">
    <property type="entry name" value="NB-ARC"/>
</dbReference>
<dbReference type="CDD" id="cd00093">
    <property type="entry name" value="HTH_XRE"/>
    <property type="match status" value="1"/>
</dbReference>
<dbReference type="AlphaFoldDB" id="A0A4R4P408"/>
<dbReference type="InterPro" id="IPR010982">
    <property type="entry name" value="Lambda_DNA-bd_dom_sf"/>
</dbReference>
<dbReference type="OrthoDB" id="4326794at2"/>
<dbReference type="InterPro" id="IPR027417">
    <property type="entry name" value="P-loop_NTPase"/>
</dbReference>
<gene>
    <name evidence="4" type="ORF">E1261_41445</name>
</gene>
<dbReference type="PRINTS" id="PR00364">
    <property type="entry name" value="DISEASERSIST"/>
</dbReference>
<dbReference type="PROSITE" id="PS50943">
    <property type="entry name" value="HTH_CROC1"/>
    <property type="match status" value="1"/>
</dbReference>
<dbReference type="InterPro" id="IPR001387">
    <property type="entry name" value="Cro/C1-type_HTH"/>
</dbReference>
<evidence type="ECO:0000259" key="3">
    <source>
        <dbReference type="PROSITE" id="PS50943"/>
    </source>
</evidence>
<dbReference type="SMART" id="SM00028">
    <property type="entry name" value="TPR"/>
    <property type="match status" value="3"/>
</dbReference>
<organism evidence="4 5">
    <name type="scientific">Kribbella albertanoniae</name>
    <dbReference type="NCBI Taxonomy" id="1266829"/>
    <lineage>
        <taxon>Bacteria</taxon>
        <taxon>Bacillati</taxon>
        <taxon>Actinomycetota</taxon>
        <taxon>Actinomycetes</taxon>
        <taxon>Propionibacteriales</taxon>
        <taxon>Kribbellaceae</taxon>
        <taxon>Kribbella</taxon>
    </lineage>
</organism>